<dbReference type="RefSeq" id="WP_236291251.1">
    <property type="nucleotide sequence ID" value="NZ_CAKMMW010000020.1"/>
</dbReference>
<dbReference type="InterPro" id="IPR000701">
    <property type="entry name" value="SuccDH_FuR_B_TM-su"/>
</dbReference>
<dbReference type="InterPro" id="IPR034804">
    <property type="entry name" value="SQR/QFR_C/D"/>
</dbReference>
<evidence type="ECO:0000256" key="5">
    <source>
        <dbReference type="ARBA" id="ARBA00022989"/>
    </source>
</evidence>
<evidence type="ECO:0000256" key="4">
    <source>
        <dbReference type="ARBA" id="ARBA00022723"/>
    </source>
</evidence>
<dbReference type="Gene3D" id="1.20.1300.10">
    <property type="entry name" value="Fumarate reductase/succinate dehydrogenase, transmembrane subunit"/>
    <property type="match status" value="1"/>
</dbReference>
<evidence type="ECO:0000256" key="2">
    <source>
        <dbReference type="ARBA" id="ARBA00022617"/>
    </source>
</evidence>
<evidence type="ECO:0000256" key="7">
    <source>
        <dbReference type="ARBA" id="ARBA00023136"/>
    </source>
</evidence>
<sequence length="120" mass="13690">MDSTSKIRRNVLTWFFQRVSGVALIFLVVIHMWNLHYAHPDVHPSYPNLVDRLRTFGYIALDFSLLALALFHGLNGVRNIVLDYTSNSRIIKRWSLSLMIVGIVFSLWGGAALIKIMTMG</sequence>
<accession>A0ABM9CQB1</accession>
<organism evidence="9 10">
    <name type="scientific">Paenibacillus allorhizoplanae</name>
    <dbReference type="NCBI Taxonomy" id="2905648"/>
    <lineage>
        <taxon>Bacteria</taxon>
        <taxon>Bacillati</taxon>
        <taxon>Bacillota</taxon>
        <taxon>Bacilli</taxon>
        <taxon>Bacillales</taxon>
        <taxon>Paenibacillaceae</taxon>
        <taxon>Paenibacillus</taxon>
    </lineage>
</organism>
<dbReference type="EMBL" id="CAKMMW010000020">
    <property type="protein sequence ID" value="CAH1221207.1"/>
    <property type="molecule type" value="Genomic_DNA"/>
</dbReference>
<evidence type="ECO:0000256" key="8">
    <source>
        <dbReference type="SAM" id="Phobius"/>
    </source>
</evidence>
<evidence type="ECO:0000256" key="6">
    <source>
        <dbReference type="ARBA" id="ARBA00023004"/>
    </source>
</evidence>
<proteinExistence type="predicted"/>
<comment type="subcellular location">
    <subcellularLocation>
        <location evidence="1">Membrane</location>
    </subcellularLocation>
</comment>
<comment type="caution">
    <text evidence="9">The sequence shown here is derived from an EMBL/GenBank/DDBJ whole genome shotgun (WGS) entry which is preliminary data.</text>
</comment>
<feature type="transmembrane region" description="Helical" evidence="8">
    <location>
        <begin position="12"/>
        <end position="35"/>
    </location>
</feature>
<reference evidence="9" key="1">
    <citation type="submission" date="2022-01" db="EMBL/GenBank/DDBJ databases">
        <authorList>
            <person name="Criscuolo A."/>
        </authorList>
    </citation>
    <scope>NUCLEOTIDE SEQUENCE</scope>
    <source>
        <strain evidence="9">CIP111891</strain>
    </source>
</reference>
<feature type="transmembrane region" description="Helical" evidence="8">
    <location>
        <begin position="94"/>
        <end position="114"/>
    </location>
</feature>
<keyword evidence="3 8" id="KW-0812">Transmembrane</keyword>
<dbReference type="SUPFAM" id="SSF81343">
    <property type="entry name" value="Fumarate reductase respiratory complex transmembrane subunits"/>
    <property type="match status" value="1"/>
</dbReference>
<keyword evidence="7 8" id="KW-0472">Membrane</keyword>
<keyword evidence="6" id="KW-0408">Iron</keyword>
<keyword evidence="10" id="KW-1185">Reference proteome</keyword>
<evidence type="ECO:0000313" key="9">
    <source>
        <dbReference type="EMBL" id="CAH1221207.1"/>
    </source>
</evidence>
<evidence type="ECO:0000256" key="3">
    <source>
        <dbReference type="ARBA" id="ARBA00022692"/>
    </source>
</evidence>
<dbReference type="Pfam" id="PF01127">
    <property type="entry name" value="Sdh_cyt"/>
    <property type="match status" value="1"/>
</dbReference>
<keyword evidence="2" id="KW-0349">Heme</keyword>
<dbReference type="Proteomes" id="UP000838821">
    <property type="component" value="Unassembled WGS sequence"/>
</dbReference>
<keyword evidence="4" id="KW-0479">Metal-binding</keyword>
<gene>
    <name evidence="9" type="ORF">PAECIP111891_05137</name>
</gene>
<evidence type="ECO:0000313" key="10">
    <source>
        <dbReference type="Proteomes" id="UP000838821"/>
    </source>
</evidence>
<evidence type="ECO:0008006" key="11">
    <source>
        <dbReference type="Google" id="ProtNLM"/>
    </source>
</evidence>
<keyword evidence="5 8" id="KW-1133">Transmembrane helix</keyword>
<feature type="transmembrane region" description="Helical" evidence="8">
    <location>
        <begin position="55"/>
        <end position="74"/>
    </location>
</feature>
<evidence type="ECO:0000256" key="1">
    <source>
        <dbReference type="ARBA" id="ARBA00004370"/>
    </source>
</evidence>
<name>A0ABM9CQB1_9BACL</name>
<protein>
    <recommendedName>
        <fullName evidence="11">Succinate dehydrogenase</fullName>
    </recommendedName>
</protein>